<gene>
    <name evidence="1" type="ORF">K490DRAFT_6838</name>
</gene>
<evidence type="ECO:0000313" key="1">
    <source>
        <dbReference type="EMBL" id="KAF2083955.1"/>
    </source>
</evidence>
<dbReference type="Proteomes" id="UP000799776">
    <property type="component" value="Unassembled WGS sequence"/>
</dbReference>
<feature type="non-terminal residue" evidence="1">
    <location>
        <position position="1"/>
    </location>
</feature>
<organism evidence="1 2">
    <name type="scientific">Saccharata proteae CBS 121410</name>
    <dbReference type="NCBI Taxonomy" id="1314787"/>
    <lineage>
        <taxon>Eukaryota</taxon>
        <taxon>Fungi</taxon>
        <taxon>Dikarya</taxon>
        <taxon>Ascomycota</taxon>
        <taxon>Pezizomycotina</taxon>
        <taxon>Dothideomycetes</taxon>
        <taxon>Dothideomycetes incertae sedis</taxon>
        <taxon>Botryosphaeriales</taxon>
        <taxon>Saccharataceae</taxon>
        <taxon>Saccharata</taxon>
    </lineage>
</organism>
<dbReference type="InterPro" id="IPR051057">
    <property type="entry name" value="PI-PLC_domain"/>
</dbReference>
<feature type="non-terminal residue" evidence="1">
    <location>
        <position position="313"/>
    </location>
</feature>
<dbReference type="GO" id="GO:0008081">
    <property type="term" value="F:phosphoric diester hydrolase activity"/>
    <property type="evidence" value="ECO:0007669"/>
    <property type="project" value="InterPro"/>
</dbReference>
<dbReference type="Pfam" id="PF26146">
    <property type="entry name" value="PI-PLC_X"/>
    <property type="match status" value="1"/>
</dbReference>
<accession>A0A9P4LRW8</accession>
<dbReference type="PANTHER" id="PTHR13593:SF80">
    <property type="entry name" value="PLC-LIKE PHOSPHODIESTERASE"/>
    <property type="match status" value="1"/>
</dbReference>
<dbReference type="GO" id="GO:0006629">
    <property type="term" value="P:lipid metabolic process"/>
    <property type="evidence" value="ECO:0007669"/>
    <property type="project" value="InterPro"/>
</dbReference>
<dbReference type="EMBL" id="ML978750">
    <property type="protein sequence ID" value="KAF2083955.1"/>
    <property type="molecule type" value="Genomic_DNA"/>
</dbReference>
<sequence>TASTATACNNSPTLCNRAYGNVTLLGAHDSAFLRDSSTGNSIAGDQSYNTVAQLDAGARLLTAQVHSATAADGTQEWHLCHSYCFLLDAGRLSDWLRNISTWMDAHPHEVVTILLVNSDAASAEDLDSEFVASGVKKYVYTPPSPATASDAAIPAAKWPTLQQMIAADTRLVTFVASLANDNTGASYLLDEFTYVYENAYDNSSPDSFVCTPDRPSTVKGNPDAAAASNRLFLMNHFLYTDLGDSIQVPDLSAINATNAESGAGSLGAAVRQCEGVYGRAPLAVLVDFVGDGGSVEVVDRVNGVVGAVGRAGV</sequence>
<dbReference type="AlphaFoldDB" id="A0A9P4LRW8"/>
<proteinExistence type="predicted"/>
<dbReference type="OrthoDB" id="7984201at2759"/>
<dbReference type="SUPFAM" id="SSF51695">
    <property type="entry name" value="PLC-like phosphodiesterases"/>
    <property type="match status" value="1"/>
</dbReference>
<evidence type="ECO:0000313" key="2">
    <source>
        <dbReference type="Proteomes" id="UP000799776"/>
    </source>
</evidence>
<dbReference type="InterPro" id="IPR017946">
    <property type="entry name" value="PLC-like_Pdiesterase_TIM-brl"/>
</dbReference>
<protein>
    <submittedName>
        <fullName evidence="1">PLC-like phosphodiesterase</fullName>
    </submittedName>
</protein>
<comment type="caution">
    <text evidence="1">The sequence shown here is derived from an EMBL/GenBank/DDBJ whole genome shotgun (WGS) entry which is preliminary data.</text>
</comment>
<name>A0A9P4LRW8_9PEZI</name>
<dbReference type="PANTHER" id="PTHR13593">
    <property type="match status" value="1"/>
</dbReference>
<keyword evidence="2" id="KW-1185">Reference proteome</keyword>
<reference evidence="1" key="1">
    <citation type="journal article" date="2020" name="Stud. Mycol.">
        <title>101 Dothideomycetes genomes: a test case for predicting lifestyles and emergence of pathogens.</title>
        <authorList>
            <person name="Haridas S."/>
            <person name="Albert R."/>
            <person name="Binder M."/>
            <person name="Bloem J."/>
            <person name="Labutti K."/>
            <person name="Salamov A."/>
            <person name="Andreopoulos B."/>
            <person name="Baker S."/>
            <person name="Barry K."/>
            <person name="Bills G."/>
            <person name="Bluhm B."/>
            <person name="Cannon C."/>
            <person name="Castanera R."/>
            <person name="Culley D."/>
            <person name="Daum C."/>
            <person name="Ezra D."/>
            <person name="Gonzalez J."/>
            <person name="Henrissat B."/>
            <person name="Kuo A."/>
            <person name="Liang C."/>
            <person name="Lipzen A."/>
            <person name="Lutzoni F."/>
            <person name="Magnuson J."/>
            <person name="Mondo S."/>
            <person name="Nolan M."/>
            <person name="Ohm R."/>
            <person name="Pangilinan J."/>
            <person name="Park H.-J."/>
            <person name="Ramirez L."/>
            <person name="Alfaro M."/>
            <person name="Sun H."/>
            <person name="Tritt A."/>
            <person name="Yoshinaga Y."/>
            <person name="Zwiers L.-H."/>
            <person name="Turgeon B."/>
            <person name="Goodwin S."/>
            <person name="Spatafora J."/>
            <person name="Crous P."/>
            <person name="Grigoriev I."/>
        </authorList>
    </citation>
    <scope>NUCLEOTIDE SEQUENCE</scope>
    <source>
        <strain evidence="1">CBS 121410</strain>
    </source>
</reference>
<dbReference type="Gene3D" id="3.20.20.190">
    <property type="entry name" value="Phosphatidylinositol (PI) phosphodiesterase"/>
    <property type="match status" value="1"/>
</dbReference>